<evidence type="ECO:0000259" key="2">
    <source>
        <dbReference type="Pfam" id="PF02120"/>
    </source>
</evidence>
<name>A0ABD5ISK2_9BACL</name>
<dbReference type="CDD" id="cd17470">
    <property type="entry name" value="T3SS_Flik_C"/>
    <property type="match status" value="1"/>
</dbReference>
<dbReference type="Pfam" id="PF02120">
    <property type="entry name" value="Flg_hook"/>
    <property type="match status" value="1"/>
</dbReference>
<keyword evidence="3" id="KW-0969">Cilium</keyword>
<dbReference type="Gene3D" id="3.30.750.140">
    <property type="match status" value="1"/>
</dbReference>
<dbReference type="EMBL" id="JARTLI010000002">
    <property type="protein sequence ID" value="MED5050481.1"/>
    <property type="molecule type" value="Genomic_DNA"/>
</dbReference>
<reference evidence="3 4" key="1">
    <citation type="submission" date="2023-03" db="EMBL/GenBank/DDBJ databases">
        <title>Bacillus Genome Sequencing.</title>
        <authorList>
            <person name="Dunlap C."/>
        </authorList>
    </citation>
    <scope>NUCLEOTIDE SEQUENCE [LARGE SCALE GENOMIC DNA]</scope>
    <source>
        <strain evidence="3 4">NRS-38</strain>
    </source>
</reference>
<dbReference type="RefSeq" id="WP_080860827.1">
    <property type="nucleotide sequence ID" value="NZ_JARTLI010000002.1"/>
</dbReference>
<dbReference type="Proteomes" id="UP001339962">
    <property type="component" value="Unassembled WGS sequence"/>
</dbReference>
<keyword evidence="3" id="KW-0282">Flagellum</keyword>
<evidence type="ECO:0000313" key="4">
    <source>
        <dbReference type="Proteomes" id="UP001339962"/>
    </source>
</evidence>
<evidence type="ECO:0000256" key="1">
    <source>
        <dbReference type="SAM" id="MobiDB-lite"/>
    </source>
</evidence>
<gene>
    <name evidence="3" type="ORF">P9850_01175</name>
</gene>
<evidence type="ECO:0000313" key="3">
    <source>
        <dbReference type="EMBL" id="MED5050481.1"/>
    </source>
</evidence>
<protein>
    <submittedName>
        <fullName evidence="3">Flagellar hook-length control protein FliK</fullName>
    </submittedName>
</protein>
<dbReference type="InterPro" id="IPR038610">
    <property type="entry name" value="FliK-like_C_sf"/>
</dbReference>
<feature type="region of interest" description="Disordered" evidence="1">
    <location>
        <begin position="376"/>
        <end position="405"/>
    </location>
</feature>
<comment type="caution">
    <text evidence="3">The sequence shown here is derived from an EMBL/GenBank/DDBJ whole genome shotgun (WGS) entry which is preliminary data.</text>
</comment>
<sequence>MRIGTYTQSLFPSSSVSGDKAQTLNAKGQTQEGSLFQQLLQSATFDSADSSMKANEVATKDHIERNEHQDDLLTKWVDLLLLLLPADMQQTLHEQFETNPASLQPSSVPQTAAWIKQMLSEQMTWMQSNSAQGAEPISLLEEWLSLQPNRDELGPMINVETLVNFLQNKKAQQASSDPRNGRFSALFNGGAAAAVNTYRNGSYPHQLTFPPSSFSSAFSSTAGYHPDSLAQLTKAANDKQGDVQTMAQPFFNQAQPTLFSQNTEPIISLPENTSANGSSEQLIRQFTSIIKSSKFTNLGNGQSQLVIRLHPEHLGTLTVKLVQENGQMMAKIIASSRSAKELMEANIQQMAHVIPAQHITIEQFDVRAHSPLPSYEQSFSQHERNREGQPDQEQRQPFEQDKELPFQESFLHELLNIEA</sequence>
<proteinExistence type="predicted"/>
<accession>A0ABD5ISK2</accession>
<feature type="domain" description="Flagellar hook-length control protein-like C-terminal" evidence="2">
    <location>
        <begin position="295"/>
        <end position="371"/>
    </location>
</feature>
<dbReference type="AlphaFoldDB" id="A0ABD5ISK2"/>
<organism evidence="3 4">
    <name type="scientific">Anoxybacteroides rupiense</name>
    <dbReference type="NCBI Taxonomy" id="311460"/>
    <lineage>
        <taxon>Bacteria</taxon>
        <taxon>Bacillati</taxon>
        <taxon>Bacillota</taxon>
        <taxon>Bacilli</taxon>
        <taxon>Bacillales</taxon>
        <taxon>Anoxybacillaceae</taxon>
        <taxon>Anoxybacteroides</taxon>
    </lineage>
</organism>
<dbReference type="InterPro" id="IPR021136">
    <property type="entry name" value="Flagellar_hook_control-like_C"/>
</dbReference>
<keyword evidence="3" id="KW-0966">Cell projection</keyword>
<feature type="compositionally biased region" description="Basic and acidic residues" evidence="1">
    <location>
        <begin position="381"/>
        <end position="405"/>
    </location>
</feature>